<dbReference type="SUPFAM" id="SSF56801">
    <property type="entry name" value="Acetyl-CoA synthetase-like"/>
    <property type="match status" value="1"/>
</dbReference>
<evidence type="ECO:0000259" key="4">
    <source>
        <dbReference type="Pfam" id="PF13193"/>
    </source>
</evidence>
<dbReference type="InterPro" id="IPR025110">
    <property type="entry name" value="AMP-bd_C"/>
</dbReference>
<feature type="domain" description="AMP-dependent synthetase/ligase" evidence="3">
    <location>
        <begin position="9"/>
        <end position="335"/>
    </location>
</feature>
<dbReference type="RefSeq" id="WP_134258976.1">
    <property type="nucleotide sequence ID" value="NZ_LDIM01000006.1"/>
</dbReference>
<dbReference type="PANTHER" id="PTHR43201:SF5">
    <property type="entry name" value="MEDIUM-CHAIN ACYL-COA LIGASE ACSF2, MITOCHONDRIAL"/>
    <property type="match status" value="1"/>
</dbReference>
<dbReference type="PANTHER" id="PTHR43201">
    <property type="entry name" value="ACYL-COA SYNTHETASE"/>
    <property type="match status" value="1"/>
</dbReference>
<feature type="domain" description="AMP-binding enzyme C-terminal" evidence="4">
    <location>
        <begin position="380"/>
        <end position="455"/>
    </location>
</feature>
<evidence type="ECO:0008006" key="7">
    <source>
        <dbReference type="Google" id="ProtNLM"/>
    </source>
</evidence>
<organism evidence="5 6">
    <name type="scientific">Shouchella lehensis</name>
    <dbReference type="NCBI Taxonomy" id="300825"/>
    <lineage>
        <taxon>Bacteria</taxon>
        <taxon>Bacillati</taxon>
        <taxon>Bacillota</taxon>
        <taxon>Bacilli</taxon>
        <taxon>Bacillales</taxon>
        <taxon>Bacillaceae</taxon>
        <taxon>Shouchella</taxon>
    </lineage>
</organism>
<evidence type="ECO:0000313" key="6">
    <source>
        <dbReference type="Proteomes" id="UP000298210"/>
    </source>
</evidence>
<dbReference type="InterPro" id="IPR042099">
    <property type="entry name" value="ANL_N_sf"/>
</dbReference>
<evidence type="ECO:0000256" key="1">
    <source>
        <dbReference type="ARBA" id="ARBA00006432"/>
    </source>
</evidence>
<dbReference type="Pfam" id="PF13193">
    <property type="entry name" value="AMP-binding_C"/>
    <property type="match status" value="1"/>
</dbReference>
<dbReference type="EMBL" id="SNUX01000002">
    <property type="protein sequence ID" value="TES49551.1"/>
    <property type="molecule type" value="Genomic_DNA"/>
</dbReference>
<dbReference type="InterPro" id="IPR000873">
    <property type="entry name" value="AMP-dep_synth/lig_dom"/>
</dbReference>
<reference evidence="5 6" key="1">
    <citation type="submission" date="2019-03" db="EMBL/GenBank/DDBJ databases">
        <authorList>
            <person name="Liu G."/>
        </authorList>
    </citation>
    <scope>NUCLEOTIDE SEQUENCE [LARGE SCALE GENOMIC DNA]</scope>
    <source>
        <strain evidence="5 6">DSM 19099</strain>
    </source>
</reference>
<comment type="caution">
    <text evidence="5">The sequence shown here is derived from an EMBL/GenBank/DDBJ whole genome shotgun (WGS) entry which is preliminary data.</text>
</comment>
<dbReference type="Proteomes" id="UP000298210">
    <property type="component" value="Unassembled WGS sequence"/>
</dbReference>
<keyword evidence="2" id="KW-0436">Ligase</keyword>
<comment type="similarity">
    <text evidence="1">Belongs to the ATP-dependent AMP-binding enzyme family.</text>
</comment>
<sequence length="486" mass="54915">MYIGKQIHHHALALPDKIAVIYNKKQIPYCMLQEKVEQYRGHLYREAQKDQRKDPFTVAIDVMQQDEQLYWFLAVTSLGWNGVLCHPNWSECDVIKMAKKATADVILSNRFQTAEADIPIWRMSSFATSNEKQAIPYAKGTEPFYTGFTSGSTGEPKAFVRNHLSWSGSFVNVQQVFALSQSDRVCIPGLLFHSLFLFATIHTLHMGATVCLEQEFQVKQTKNTIEAYKVNVIYGVPTMLYALSLEGIDAQLVEKVIVSGAEWHETNRAQVKAIFNQATLYEFYGASELSFVSYLNHSNGKQLNSAVGELFPSVEVEVKRDGQLVVRSPYLFTGYVGQAPIGESFSVGDIGYFDEHHILHVKGRIGNMLTIGGHNVYPEETERVVKALPFVEEAVAVGTYHRYWGNQMVLFVQTAQAQEFALVQIKARLKECLPTLKRPRRIYVVEALPLLANGKVDRQALEVKRDECSLCGESKTNGYWQKRGHS</sequence>
<dbReference type="AlphaFoldDB" id="A0A4Y7WMC8"/>
<evidence type="ECO:0000313" key="5">
    <source>
        <dbReference type="EMBL" id="TES49551.1"/>
    </source>
</evidence>
<accession>A0A4Y7WMC8</accession>
<dbReference type="Gene3D" id="3.40.50.12780">
    <property type="entry name" value="N-terminal domain of ligase-like"/>
    <property type="match status" value="1"/>
</dbReference>
<name>A0A4Y7WMC8_9BACI</name>
<dbReference type="Gene3D" id="3.30.300.30">
    <property type="match status" value="1"/>
</dbReference>
<dbReference type="InterPro" id="IPR045851">
    <property type="entry name" value="AMP-bd_C_sf"/>
</dbReference>
<proteinExistence type="inferred from homology"/>
<evidence type="ECO:0000256" key="2">
    <source>
        <dbReference type="ARBA" id="ARBA00022598"/>
    </source>
</evidence>
<dbReference type="GO" id="GO:0006631">
    <property type="term" value="P:fatty acid metabolic process"/>
    <property type="evidence" value="ECO:0007669"/>
    <property type="project" value="TreeGrafter"/>
</dbReference>
<evidence type="ECO:0000259" key="3">
    <source>
        <dbReference type="Pfam" id="PF00501"/>
    </source>
</evidence>
<gene>
    <name evidence="5" type="ORF">E2L03_08780</name>
</gene>
<dbReference type="Pfam" id="PF00501">
    <property type="entry name" value="AMP-binding"/>
    <property type="match status" value="1"/>
</dbReference>
<dbReference type="GO" id="GO:0031956">
    <property type="term" value="F:medium-chain fatty acid-CoA ligase activity"/>
    <property type="evidence" value="ECO:0007669"/>
    <property type="project" value="TreeGrafter"/>
</dbReference>
<protein>
    <recommendedName>
        <fullName evidence="7">Acyl-CoA synthetase</fullName>
    </recommendedName>
</protein>